<dbReference type="InterPro" id="IPR008274">
    <property type="entry name" value="AldOxase/xan_DH_MoCoBD1"/>
</dbReference>
<dbReference type="Gene3D" id="3.90.1170.50">
    <property type="entry name" value="Aldehyde oxidase/xanthine dehydrogenase, a/b hammerhead"/>
    <property type="match status" value="1"/>
</dbReference>
<proteinExistence type="predicted"/>
<dbReference type="InterPro" id="IPR037165">
    <property type="entry name" value="AldOxase/xan_DH_Mopterin-bd_sf"/>
</dbReference>
<dbReference type="PANTHER" id="PTHR47495:SF1">
    <property type="entry name" value="BLL3820 PROTEIN"/>
    <property type="match status" value="1"/>
</dbReference>
<dbReference type="Pfam" id="PF02738">
    <property type="entry name" value="MoCoBD_1"/>
    <property type="match status" value="1"/>
</dbReference>
<dbReference type="InterPro" id="IPR000674">
    <property type="entry name" value="Ald_Oxase/Xan_DH_a/b"/>
</dbReference>
<dbReference type="GO" id="GO:0016491">
    <property type="term" value="F:oxidoreductase activity"/>
    <property type="evidence" value="ECO:0007669"/>
    <property type="project" value="InterPro"/>
</dbReference>
<dbReference type="PANTHER" id="PTHR47495">
    <property type="entry name" value="ALDEHYDE DEHYDROGENASE"/>
    <property type="match status" value="1"/>
</dbReference>
<dbReference type="STRING" id="643674.PAEH1_09760"/>
<dbReference type="InterPro" id="IPR052516">
    <property type="entry name" value="N-heterocyclic_Hydroxylase"/>
</dbReference>
<dbReference type="AlphaFoldDB" id="A0A1U9K1B6"/>
<dbReference type="OrthoDB" id="6073217at2"/>
<dbReference type="InterPro" id="IPR046867">
    <property type="entry name" value="AldOxase/xan_DH_MoCoBD2"/>
</dbReference>
<dbReference type="KEGG" id="phn:PAEH1_09760"/>
<reference evidence="2 3" key="1">
    <citation type="submission" date="2017-01" db="EMBL/GenBank/DDBJ databases">
        <title>Complete Genome Sequence of Paenalcaligenes hominis, Isolated from a paraplegic Patient with neurogenic bladder.</title>
        <authorList>
            <person name="Mukhopadhyay R."/>
            <person name="Joaquin J."/>
            <person name="Hogue R."/>
            <person name="Kilaru A."/>
            <person name="Jospin G."/>
            <person name="Mars K."/>
            <person name="Eisen J.A."/>
            <person name="Chaturvedi V."/>
        </authorList>
    </citation>
    <scope>NUCLEOTIDE SEQUENCE [LARGE SCALE GENOMIC DNA]</scope>
    <source>
        <strain evidence="2 3">15S00501</strain>
    </source>
</reference>
<evidence type="ECO:0000313" key="2">
    <source>
        <dbReference type="EMBL" id="AQS51774.1"/>
    </source>
</evidence>
<dbReference type="Pfam" id="PF20256">
    <property type="entry name" value="MoCoBD_2"/>
    <property type="match status" value="2"/>
</dbReference>
<name>A0A1U9K1B6_9BURK</name>
<sequence length="752" mass="82346">MFDRAPRSTQQRLLSHPNSLLIVREPSLPPTPAPGQPGVNSTYLQAHDDIFVAITDEGIFAFNGHVDLGTGIQTALGQIVADELDIRPDQLQMVLGHTDASPNQGPTIASASIQITAVPLRKAAAQAKQILLQHQSQAWQVNVKDLHADQGVIYGPNGLAIRYEDAVQAVQLRAYLDNDTVTKTPAQLKLVGQSAPRVDIPKKAVGAFTYVHDVQVPGMWHARVVRPPYLGRDSGDFIGRSLISVDPHSVSHISPDIEVIQQGDFVAVIAQREEHAAQAARELSVSWHTPPDLMDLSCLRDAVDAHFSTPRLLKDTPLENPTPDGCIELENECVWPFQLHGSIGPSCAVAIYDPALTQIWSGSQNPHMLRAQLSELFDIDEGTIEIIRHEASGCYGRNCADDVCADALLIAKLSQRPIRVQLTREQEHAWEPKGAAQLMKSKALVSPDGELLRYEFQTHYPSNDAPLLAALLTGQVSAQPRTLQMGDRTAVPPYAYSSQHIVCNDMAPIVRASWLRGVSALPNSFAHECMIDELAYAVGHDQVAFRVKHLHEDPRAQDLLLAVAKQAQWQPNHAGSRGVSDADGWMYGRGVGYARYIHSKFPGFGSAWSAWIVDLKVHERTGQVIIEHITVGQDTGQMINPAGVRHQIHGNVIQSLSRTLYESVQFDAQGVTSLEWGTYPILKFTDLPPIDVVLVERPDEAPLGSGESGSLPCAPAVANALFDATARRFYEAPFSPTHVKHILTTQPPVTRR</sequence>
<protein>
    <submittedName>
        <fullName evidence="2">Aldehyde dehydrogenase</fullName>
    </submittedName>
</protein>
<dbReference type="Proteomes" id="UP000189369">
    <property type="component" value="Chromosome"/>
</dbReference>
<dbReference type="PIRSF" id="PIRSF036389">
    <property type="entry name" value="IOR_B"/>
    <property type="match status" value="1"/>
</dbReference>
<dbReference type="Gene3D" id="3.30.365.10">
    <property type="entry name" value="Aldehyde oxidase/xanthine dehydrogenase, molybdopterin binding domain"/>
    <property type="match status" value="4"/>
</dbReference>
<feature type="domain" description="Aldehyde oxidase/xanthine dehydrogenase a/b hammerhead" evidence="1">
    <location>
        <begin position="205"/>
        <end position="291"/>
    </location>
</feature>
<organism evidence="2 3">
    <name type="scientific">Paenalcaligenes hominis</name>
    <dbReference type="NCBI Taxonomy" id="643674"/>
    <lineage>
        <taxon>Bacteria</taxon>
        <taxon>Pseudomonadati</taxon>
        <taxon>Pseudomonadota</taxon>
        <taxon>Betaproteobacteria</taxon>
        <taxon>Burkholderiales</taxon>
        <taxon>Alcaligenaceae</taxon>
        <taxon>Paenalcaligenes</taxon>
    </lineage>
</organism>
<gene>
    <name evidence="2" type="ORF">PAEH1_09760</name>
</gene>
<dbReference type="SUPFAM" id="SSF56003">
    <property type="entry name" value="Molybdenum cofactor-binding domain"/>
    <property type="match status" value="2"/>
</dbReference>
<accession>A0A1U9K1B6</accession>
<evidence type="ECO:0000259" key="1">
    <source>
        <dbReference type="SMART" id="SM01008"/>
    </source>
</evidence>
<evidence type="ECO:0000313" key="3">
    <source>
        <dbReference type="Proteomes" id="UP000189369"/>
    </source>
</evidence>
<dbReference type="InterPro" id="IPR012368">
    <property type="entry name" value="OxRdtase_Mopterin-bd_su_IorB"/>
</dbReference>
<dbReference type="EMBL" id="CP019697">
    <property type="protein sequence ID" value="AQS51774.1"/>
    <property type="molecule type" value="Genomic_DNA"/>
</dbReference>
<dbReference type="SMART" id="SM01008">
    <property type="entry name" value="Ald_Xan_dh_C"/>
    <property type="match status" value="1"/>
</dbReference>